<dbReference type="SUPFAM" id="SSF50978">
    <property type="entry name" value="WD40 repeat-like"/>
    <property type="match status" value="1"/>
</dbReference>
<dbReference type="InterPro" id="IPR019775">
    <property type="entry name" value="WD40_repeat_CS"/>
</dbReference>
<keyword evidence="7" id="KW-1185">Reference proteome</keyword>
<dbReference type="InterPro" id="IPR011009">
    <property type="entry name" value="Kinase-like_dom_sf"/>
</dbReference>
<reference evidence="6" key="1">
    <citation type="submission" date="2022-12" db="EMBL/GenBank/DDBJ databases">
        <title>Polyphasic identification of a Novel Hot-Spring Cyanobacterium Ocullathermofonsia sinensis gen nov. sp. nov. and Genomic Insights on its Adaptations to the Thermal Habitat.</title>
        <authorList>
            <person name="Daroch M."/>
            <person name="Tang J."/>
            <person name="Jiang Y."/>
        </authorList>
    </citation>
    <scope>NUCLEOTIDE SEQUENCE</scope>
    <source>
        <strain evidence="6">PKUAC-SCTA174</strain>
    </source>
</reference>
<evidence type="ECO:0000313" key="7">
    <source>
        <dbReference type="Proteomes" id="UP001163152"/>
    </source>
</evidence>
<dbReference type="Pfam" id="PF00400">
    <property type="entry name" value="WD40"/>
    <property type="match status" value="7"/>
</dbReference>
<dbReference type="InterPro" id="IPR001680">
    <property type="entry name" value="WD40_rpt"/>
</dbReference>
<protein>
    <submittedName>
        <fullName evidence="6">WD40 repeat domain-containing serine/threonine-protein kinase</fullName>
    </submittedName>
</protein>
<dbReference type="RefSeq" id="WP_268612826.1">
    <property type="nucleotide sequence ID" value="NZ_CP113797.1"/>
</dbReference>
<dbReference type="SMART" id="SM00320">
    <property type="entry name" value="WD40"/>
    <property type="match status" value="7"/>
</dbReference>
<dbReference type="InterPro" id="IPR015943">
    <property type="entry name" value="WD40/YVTN_repeat-like_dom_sf"/>
</dbReference>
<dbReference type="Gene3D" id="1.10.510.10">
    <property type="entry name" value="Transferase(Phosphotransferase) domain 1"/>
    <property type="match status" value="1"/>
</dbReference>
<feature type="repeat" description="WD" evidence="3">
    <location>
        <begin position="468"/>
        <end position="509"/>
    </location>
</feature>
<dbReference type="Proteomes" id="UP001163152">
    <property type="component" value="Chromosome"/>
</dbReference>
<dbReference type="GO" id="GO:0004672">
    <property type="term" value="F:protein kinase activity"/>
    <property type="evidence" value="ECO:0007669"/>
    <property type="project" value="InterPro"/>
</dbReference>
<dbReference type="CDD" id="cd00200">
    <property type="entry name" value="WD40"/>
    <property type="match status" value="1"/>
</dbReference>
<feature type="repeat" description="WD" evidence="3">
    <location>
        <begin position="426"/>
        <end position="467"/>
    </location>
</feature>
<feature type="repeat" description="WD" evidence="3">
    <location>
        <begin position="384"/>
        <end position="425"/>
    </location>
</feature>
<keyword evidence="4" id="KW-0547">Nucleotide-binding</keyword>
<dbReference type="InterPro" id="IPR036322">
    <property type="entry name" value="WD40_repeat_dom_sf"/>
</dbReference>
<feature type="repeat" description="WD" evidence="3">
    <location>
        <begin position="600"/>
        <end position="624"/>
    </location>
</feature>
<dbReference type="SMART" id="SM00220">
    <property type="entry name" value="S_TKc"/>
    <property type="match status" value="1"/>
</dbReference>
<keyword evidence="6" id="KW-0808">Transferase</keyword>
<dbReference type="PROSITE" id="PS50294">
    <property type="entry name" value="WD_REPEATS_REGION"/>
    <property type="match status" value="7"/>
</dbReference>
<dbReference type="PANTHER" id="PTHR19848">
    <property type="entry name" value="WD40 REPEAT PROTEIN"/>
    <property type="match status" value="1"/>
</dbReference>
<feature type="repeat" description="WD" evidence="3">
    <location>
        <begin position="552"/>
        <end position="593"/>
    </location>
</feature>
<dbReference type="NCBIfam" id="NF045510">
    <property type="entry name" value="4Cys_prefix_kin"/>
    <property type="match status" value="1"/>
</dbReference>
<evidence type="ECO:0000259" key="5">
    <source>
        <dbReference type="PROSITE" id="PS50011"/>
    </source>
</evidence>
<dbReference type="CDD" id="cd14014">
    <property type="entry name" value="STKc_PknB_like"/>
    <property type="match status" value="1"/>
</dbReference>
<dbReference type="PANTHER" id="PTHR19848:SF8">
    <property type="entry name" value="F-BOX AND WD REPEAT DOMAIN CONTAINING 7"/>
    <property type="match status" value="1"/>
</dbReference>
<dbReference type="InterPro" id="IPR020472">
    <property type="entry name" value="WD40_PAC1"/>
</dbReference>
<dbReference type="PROSITE" id="PS00107">
    <property type="entry name" value="PROTEIN_KINASE_ATP"/>
    <property type="match status" value="1"/>
</dbReference>
<keyword evidence="1 3" id="KW-0853">WD repeat</keyword>
<evidence type="ECO:0000256" key="1">
    <source>
        <dbReference type="ARBA" id="ARBA00022574"/>
    </source>
</evidence>
<dbReference type="AlphaFoldDB" id="A0A9E8ZPH0"/>
<dbReference type="PROSITE" id="PS00678">
    <property type="entry name" value="WD_REPEATS_1"/>
    <property type="match status" value="2"/>
</dbReference>
<feature type="domain" description="Protein kinase" evidence="5">
    <location>
        <begin position="34"/>
        <end position="296"/>
    </location>
</feature>
<accession>A0A9E8ZPH0</accession>
<dbReference type="InterPro" id="IPR017441">
    <property type="entry name" value="Protein_kinase_ATP_BS"/>
</dbReference>
<dbReference type="Gene3D" id="2.130.10.10">
    <property type="entry name" value="YVTN repeat-like/Quinoprotein amine dehydrogenase"/>
    <property type="match status" value="3"/>
</dbReference>
<dbReference type="SUPFAM" id="SSF56112">
    <property type="entry name" value="Protein kinase-like (PK-like)"/>
    <property type="match status" value="1"/>
</dbReference>
<feature type="repeat" description="WD" evidence="3">
    <location>
        <begin position="334"/>
        <end position="375"/>
    </location>
</feature>
<proteinExistence type="predicted"/>
<evidence type="ECO:0000313" key="6">
    <source>
        <dbReference type="EMBL" id="WAL62486.1"/>
    </source>
</evidence>
<sequence length="634" mass="70401">MSYCLNPTCSQPENPDNANFCQACGAMLRLGNRYRAVKLLGQGGFGRTFLAIDEVQDSTQDLSPSPSRCVIKQLLPRGSVAKAERIDRFRQEAERLAALGEHAQIPKLLAHFEETEAQYLVQEYIDGDNLDAVLQQEGPFNEMAIRDLLADLLPVIRFVHSYQVIHRDIKPENIIRPRQGHHFVLVDFGASKYATEAVLARTGTVIGSAGYAAPEQAMGRADFASDLYSLGITCIHLLTGLHPFDLYSVSEDRWVWQQYLPKPISGRLRRVLDKLLEKATSQRYRNATEVLQDLGLESNLPAAIESIDRSSPSARIRSRSRSAMTETWQCVQTLADHEGEVTALAISPGGRILASGSSDNAIRFWSLETGERLHLFAGRSLWSGDGHGEGISTLAFSPDGETLASGSDDGTIKWWDLTTRKLIYTLPSHGWGISAISFHPKGYVLACGSRDGLIQIWDLYHERLITNLTVHSDQISALIFVPKRRILISSSYDKKICLWDVQTQELIKTLTGHVDRISSIALSQNNRTLVSSSWDKTVKLWDLEFGEQRKVIAAHKRPVTCLALHPTQPLFASGSEDSTIKLWNLESGDRLSTLKSFWGINALAFSPNGQVLVSGGADELIKLWRKRASGNVVN</sequence>
<dbReference type="KEGG" id="tsin:OXH18_10985"/>
<keyword evidence="6" id="KW-0418">Kinase</keyword>
<dbReference type="PRINTS" id="PR00320">
    <property type="entry name" value="GPROTEINBRPT"/>
</dbReference>
<keyword evidence="4" id="KW-0067">ATP-binding</keyword>
<dbReference type="Pfam" id="PF00069">
    <property type="entry name" value="Pkinase"/>
    <property type="match status" value="1"/>
</dbReference>
<dbReference type="InterPro" id="IPR000719">
    <property type="entry name" value="Prot_kinase_dom"/>
</dbReference>
<evidence type="ECO:0000256" key="2">
    <source>
        <dbReference type="ARBA" id="ARBA00022737"/>
    </source>
</evidence>
<dbReference type="GO" id="GO:0005524">
    <property type="term" value="F:ATP binding"/>
    <property type="evidence" value="ECO:0007669"/>
    <property type="project" value="UniProtKB-UniRule"/>
</dbReference>
<feature type="binding site" evidence="4">
    <location>
        <position position="72"/>
    </location>
    <ligand>
        <name>ATP</name>
        <dbReference type="ChEBI" id="CHEBI:30616"/>
    </ligand>
</feature>
<evidence type="ECO:0000256" key="4">
    <source>
        <dbReference type="PROSITE-ProRule" id="PRU10141"/>
    </source>
</evidence>
<name>A0A9E8ZPH0_9CYAN</name>
<dbReference type="PROSITE" id="PS50011">
    <property type="entry name" value="PROTEIN_KINASE_DOM"/>
    <property type="match status" value="1"/>
</dbReference>
<feature type="repeat" description="WD" evidence="3">
    <location>
        <begin position="510"/>
        <end position="551"/>
    </location>
</feature>
<keyword evidence="2" id="KW-0677">Repeat</keyword>
<dbReference type="Gene3D" id="3.30.200.20">
    <property type="entry name" value="Phosphorylase Kinase, domain 1"/>
    <property type="match status" value="1"/>
</dbReference>
<gene>
    <name evidence="6" type="ORF">OXH18_10985</name>
</gene>
<dbReference type="PROSITE" id="PS50082">
    <property type="entry name" value="WD_REPEATS_2"/>
    <property type="match status" value="7"/>
</dbReference>
<dbReference type="EMBL" id="CP113797">
    <property type="protein sequence ID" value="WAL62486.1"/>
    <property type="molecule type" value="Genomic_DNA"/>
</dbReference>
<evidence type="ECO:0000256" key="3">
    <source>
        <dbReference type="PROSITE-ProRule" id="PRU00221"/>
    </source>
</evidence>
<organism evidence="6 7">
    <name type="scientific">Thermocoleostomius sinensis A174</name>
    <dbReference type="NCBI Taxonomy" id="2016057"/>
    <lineage>
        <taxon>Bacteria</taxon>
        <taxon>Bacillati</taxon>
        <taxon>Cyanobacteriota</taxon>
        <taxon>Cyanophyceae</taxon>
        <taxon>Oculatellales</taxon>
        <taxon>Oculatellaceae</taxon>
        <taxon>Thermocoleostomius</taxon>
    </lineage>
</organism>